<evidence type="ECO:0000313" key="2">
    <source>
        <dbReference type="WBParaSite" id="ES5_v2.g25050.t1"/>
    </source>
</evidence>
<reference evidence="2" key="1">
    <citation type="submission" date="2022-11" db="UniProtKB">
        <authorList>
            <consortium name="WormBaseParasite"/>
        </authorList>
    </citation>
    <scope>IDENTIFICATION</scope>
</reference>
<evidence type="ECO:0000313" key="1">
    <source>
        <dbReference type="Proteomes" id="UP000887579"/>
    </source>
</evidence>
<dbReference type="WBParaSite" id="ES5_v2.g25050.t1">
    <property type="protein sequence ID" value="ES5_v2.g25050.t1"/>
    <property type="gene ID" value="ES5_v2.g25050"/>
</dbReference>
<accession>A0AC34G5U5</accession>
<name>A0AC34G5U5_9BILA</name>
<dbReference type="Proteomes" id="UP000887579">
    <property type="component" value="Unplaced"/>
</dbReference>
<protein>
    <submittedName>
        <fullName evidence="2">Decapping nuclease</fullName>
    </submittedName>
</protein>
<sequence length="231" mass="27145">MYKEFFYDGDEGHQRYHFDLNHGYETFDERLQRPLDEGLASICKYLLRKFSTTRPGITLREAVQFADFACFRGTLQKFAATFFEAQRPHKDRGWKFLIVKLQGVFFIQELETDARQEERIQETAYEKLATYWGLKFERYILAENGKIPDSISPVSTIVQTNAIFKLHFNPLPAIPKPITVFYSAEIDGICKVLIIERKPADLNIRCNIQKANYSQIFSKDFLRVFGPKRRY</sequence>
<organism evidence="1 2">
    <name type="scientific">Panagrolaimus sp. ES5</name>
    <dbReference type="NCBI Taxonomy" id="591445"/>
    <lineage>
        <taxon>Eukaryota</taxon>
        <taxon>Metazoa</taxon>
        <taxon>Ecdysozoa</taxon>
        <taxon>Nematoda</taxon>
        <taxon>Chromadorea</taxon>
        <taxon>Rhabditida</taxon>
        <taxon>Tylenchina</taxon>
        <taxon>Panagrolaimomorpha</taxon>
        <taxon>Panagrolaimoidea</taxon>
        <taxon>Panagrolaimidae</taxon>
        <taxon>Panagrolaimus</taxon>
    </lineage>
</organism>
<proteinExistence type="predicted"/>